<feature type="compositionally biased region" description="Basic and acidic residues" evidence="1">
    <location>
        <begin position="230"/>
        <end position="245"/>
    </location>
</feature>
<evidence type="ECO:0000256" key="1">
    <source>
        <dbReference type="SAM" id="MobiDB-lite"/>
    </source>
</evidence>
<dbReference type="InterPro" id="IPR011250">
    <property type="entry name" value="OMP/PagP_B-barrel"/>
</dbReference>
<organism evidence="3 4">
    <name type="scientific">Winogradskyella echinorum</name>
    <dbReference type="NCBI Taxonomy" id="538189"/>
    <lineage>
        <taxon>Bacteria</taxon>
        <taxon>Pseudomonadati</taxon>
        <taxon>Bacteroidota</taxon>
        <taxon>Flavobacteriia</taxon>
        <taxon>Flavobacteriales</taxon>
        <taxon>Flavobacteriaceae</taxon>
        <taxon>Winogradskyella</taxon>
    </lineage>
</organism>
<feature type="region of interest" description="Disordered" evidence="1">
    <location>
        <begin position="117"/>
        <end position="208"/>
    </location>
</feature>
<feature type="compositionally biased region" description="Basic and acidic residues" evidence="1">
    <location>
        <begin position="117"/>
        <end position="139"/>
    </location>
</feature>
<feature type="compositionally biased region" description="Low complexity" evidence="1">
    <location>
        <begin position="192"/>
        <end position="203"/>
    </location>
</feature>
<sequence>MNSKKNIDRLFQEKFKDFEAVPNDAVWNRINESLPNKKKKRRVIALWWQIGGVAAVIALLLTIGVSVFNSDGNSKQDLPIVDIDKTESIKDDGNLKTPTSTNQKDINTVNDKVNLVDSDKNKSLIKDNNESNVPRKDNASKQLTSPNKTKLNTVANNSNGNKKENENTTASQKRSALSTNPNQTNSTKVALNTKNTEQNNKTNLVNETEIKSVLKKSVEENNTAVADNTSSKKSDSETKGTGIKDIDELETKNSIIETPEKQSIVDAIAEQTKDIDEKEEDKQSRWSIAPNVAPVYFGSLGEGSPINDQFNGNTKAGDINMSYGIAGSYAVTDKIKIRAGVNRVHLNHVTSDVITFTGGEVLLRGENTDINNLEYEDGMNTVSFMHANKYFLMSKPNNDDVKQAGDIDQRFGFIEVPLEIEYKLVDKKFGVNLIGGFSTFFLSDNEIYADIDGNSTLIGKANNINSTSFSANLGLGMDYSLSKQWNINLEPTFKYQINTFNNTSGNFKPFFIGVYTGLSFKF</sequence>
<feature type="region of interest" description="Disordered" evidence="1">
    <location>
        <begin position="221"/>
        <end position="245"/>
    </location>
</feature>
<evidence type="ECO:0000256" key="2">
    <source>
        <dbReference type="SAM" id="Phobius"/>
    </source>
</evidence>
<evidence type="ECO:0000313" key="3">
    <source>
        <dbReference type="EMBL" id="MBC3845689.1"/>
    </source>
</evidence>
<name>A0ABR6XZ51_9FLAO</name>
<feature type="transmembrane region" description="Helical" evidence="2">
    <location>
        <begin position="46"/>
        <end position="68"/>
    </location>
</feature>
<gene>
    <name evidence="3" type="ORF">H6H04_04820</name>
</gene>
<keyword evidence="2" id="KW-0472">Membrane</keyword>
<dbReference type="Proteomes" id="UP000607435">
    <property type="component" value="Unassembled WGS sequence"/>
</dbReference>
<evidence type="ECO:0000313" key="4">
    <source>
        <dbReference type="Proteomes" id="UP000607435"/>
    </source>
</evidence>
<evidence type="ECO:0008006" key="5">
    <source>
        <dbReference type="Google" id="ProtNLM"/>
    </source>
</evidence>
<dbReference type="RefSeq" id="WP_186844790.1">
    <property type="nucleotide sequence ID" value="NZ_JACOME010000001.1"/>
</dbReference>
<proteinExistence type="predicted"/>
<feature type="compositionally biased region" description="Polar residues" evidence="1">
    <location>
        <begin position="168"/>
        <end position="190"/>
    </location>
</feature>
<dbReference type="EMBL" id="JACOME010000001">
    <property type="protein sequence ID" value="MBC3845689.1"/>
    <property type="molecule type" value="Genomic_DNA"/>
</dbReference>
<comment type="caution">
    <text evidence="3">The sequence shown here is derived from an EMBL/GenBank/DDBJ whole genome shotgun (WGS) entry which is preliminary data.</text>
</comment>
<keyword evidence="2" id="KW-0812">Transmembrane</keyword>
<keyword evidence="2" id="KW-1133">Transmembrane helix</keyword>
<accession>A0ABR6XZ51</accession>
<reference evidence="3 4" key="1">
    <citation type="submission" date="2020-08" db="EMBL/GenBank/DDBJ databases">
        <title>Winogradskyella ouciana sp. nov., isolated from the hadal seawater of the Mariana Trench.</title>
        <authorList>
            <person name="He X."/>
        </authorList>
    </citation>
    <scope>NUCLEOTIDE SEQUENCE [LARGE SCALE GENOMIC DNA]</scope>
    <source>
        <strain evidence="3 4">KCTC 22026</strain>
    </source>
</reference>
<dbReference type="SUPFAM" id="SSF56925">
    <property type="entry name" value="OMPA-like"/>
    <property type="match status" value="1"/>
</dbReference>
<feature type="compositionally biased region" description="Polar residues" evidence="1">
    <location>
        <begin position="140"/>
        <end position="155"/>
    </location>
</feature>
<keyword evidence="4" id="KW-1185">Reference proteome</keyword>
<protein>
    <recommendedName>
        <fullName evidence="5">Outer membrane protein beta-barrel domain-containing protein</fullName>
    </recommendedName>
</protein>